<feature type="transmembrane region" description="Helical" evidence="1">
    <location>
        <begin position="115"/>
        <end position="139"/>
    </location>
</feature>
<protein>
    <recommendedName>
        <fullName evidence="4">Integral membrane protein</fullName>
    </recommendedName>
</protein>
<feature type="transmembrane region" description="Helical" evidence="1">
    <location>
        <begin position="230"/>
        <end position="247"/>
    </location>
</feature>
<dbReference type="EMBL" id="JANFNG010000001">
    <property type="protein sequence ID" value="MCQ4079556.1"/>
    <property type="molecule type" value="Genomic_DNA"/>
</dbReference>
<name>A0ABT1PPF4_9ACTN</name>
<evidence type="ECO:0008006" key="4">
    <source>
        <dbReference type="Google" id="ProtNLM"/>
    </source>
</evidence>
<feature type="transmembrane region" description="Helical" evidence="1">
    <location>
        <begin position="292"/>
        <end position="310"/>
    </location>
</feature>
<gene>
    <name evidence="2" type="ORF">NGB36_02800</name>
</gene>
<keyword evidence="1" id="KW-0812">Transmembrane</keyword>
<feature type="transmembrane region" description="Helical" evidence="1">
    <location>
        <begin position="146"/>
        <end position="163"/>
    </location>
</feature>
<evidence type="ECO:0000313" key="3">
    <source>
        <dbReference type="Proteomes" id="UP001057702"/>
    </source>
</evidence>
<proteinExistence type="predicted"/>
<keyword evidence="1" id="KW-1133">Transmembrane helix</keyword>
<dbReference type="InterPro" id="IPR058226">
    <property type="entry name" value="AZOBR_p60025-like"/>
</dbReference>
<keyword evidence="3" id="KW-1185">Reference proteome</keyword>
<comment type="caution">
    <text evidence="2">The sequence shown here is derived from an EMBL/GenBank/DDBJ whole genome shotgun (WGS) entry which is preliminary data.</text>
</comment>
<sequence>MRPFLSRIDRPAVPGLLAFLGWLGYVAARLQFWARGDIRRFVMAGQLYTHPAQLPHGFPLTQAAGYDGQFFYRLALDPLDLHQTAFGITMDQPYRFTRIGYPALTWVVSLGQHVAVPYALVGVNLAAVAAIAALGGVFARRSGRHALWGLLFAAYFGLAVSVGRDTAEPVADACLLGGMLAYRDRRPFLATALLCCAALTRETALAVPAAIAVVRLIGMVRRRIRPGRQDLVWIAPAAAFVAWQLVISQRTGALPLFSDGSRNTGLPFGALVHTIGYDVGHLTFGHLGLADISLLEAATIGVFVIAALLSLRATTVPVHERLAFVLYAIEAGIASNEIWSTSFGELRPFLDVYLLSLIVLLGTPRLRRRLGALAACALPALAVVVRRRILYM</sequence>
<reference evidence="2" key="1">
    <citation type="submission" date="2022-06" db="EMBL/GenBank/DDBJ databases">
        <title>Draft genome sequence of Streptomyces sp. RB6PN25 isolated from peat swamp forest in Thailand.</title>
        <authorList>
            <person name="Duangmal K."/>
            <person name="Klaysubun C."/>
        </authorList>
    </citation>
    <scope>NUCLEOTIDE SEQUENCE</scope>
    <source>
        <strain evidence="2">RB6PN25</strain>
    </source>
</reference>
<dbReference type="NCBIfam" id="NF046093">
    <property type="entry name" value="AZOBR_p60025_fam"/>
    <property type="match status" value="1"/>
</dbReference>
<evidence type="ECO:0000313" key="2">
    <source>
        <dbReference type="EMBL" id="MCQ4079556.1"/>
    </source>
</evidence>
<evidence type="ECO:0000256" key="1">
    <source>
        <dbReference type="SAM" id="Phobius"/>
    </source>
</evidence>
<feature type="transmembrane region" description="Helical" evidence="1">
    <location>
        <begin position="188"/>
        <end position="218"/>
    </location>
</feature>
<organism evidence="2 3">
    <name type="scientific">Streptomyces humicola</name>
    <dbReference type="NCBI Taxonomy" id="2953240"/>
    <lineage>
        <taxon>Bacteria</taxon>
        <taxon>Bacillati</taxon>
        <taxon>Actinomycetota</taxon>
        <taxon>Actinomycetes</taxon>
        <taxon>Kitasatosporales</taxon>
        <taxon>Streptomycetaceae</taxon>
        <taxon>Streptomyces</taxon>
    </lineage>
</organism>
<keyword evidence="1" id="KW-0472">Membrane</keyword>
<dbReference type="Proteomes" id="UP001057702">
    <property type="component" value="Unassembled WGS sequence"/>
</dbReference>
<dbReference type="RefSeq" id="WP_255918401.1">
    <property type="nucleotide sequence ID" value="NZ_JANFNG010000001.1"/>
</dbReference>
<accession>A0ABT1PPF4</accession>